<evidence type="ECO:0000256" key="1">
    <source>
        <dbReference type="SAM" id="MobiDB-lite"/>
    </source>
</evidence>
<dbReference type="Proteomes" id="UP000596248">
    <property type="component" value="Chromosome"/>
</dbReference>
<feature type="compositionally biased region" description="Basic and acidic residues" evidence="1">
    <location>
        <begin position="1"/>
        <end position="12"/>
    </location>
</feature>
<dbReference type="RefSeq" id="WP_203353092.1">
    <property type="nucleotide sequence ID" value="NZ_CP069127.1"/>
</dbReference>
<organism evidence="2 3">
    <name type="scientific">Brevibacillus choshinensis</name>
    <dbReference type="NCBI Taxonomy" id="54911"/>
    <lineage>
        <taxon>Bacteria</taxon>
        <taxon>Bacillati</taxon>
        <taxon>Bacillota</taxon>
        <taxon>Bacilli</taxon>
        <taxon>Bacillales</taxon>
        <taxon>Paenibacillaceae</taxon>
        <taxon>Brevibacillus</taxon>
    </lineage>
</organism>
<protein>
    <submittedName>
        <fullName evidence="2">Uncharacterized protein</fullName>
    </submittedName>
</protein>
<reference evidence="2 3" key="1">
    <citation type="submission" date="2021-01" db="EMBL/GenBank/DDBJ databases">
        <title>Identification of strong promoters based on the transcriptome of Brevibacillus choshinensis.</title>
        <authorList>
            <person name="Yao D."/>
            <person name="Zhang K."/>
            <person name="Wu J."/>
        </authorList>
    </citation>
    <scope>NUCLEOTIDE SEQUENCE [LARGE SCALE GENOMIC DNA]</scope>
    <source>
        <strain evidence="2 3">HPD31-SP3</strain>
    </source>
</reference>
<sequence>MEHTQGQEHLEESVQGQAEFPETGTSLNPMEELWWKASTQSFLGGE</sequence>
<proteinExistence type="predicted"/>
<evidence type="ECO:0000313" key="2">
    <source>
        <dbReference type="EMBL" id="QRG66023.1"/>
    </source>
</evidence>
<name>A0ABX7FJR6_BRECH</name>
<evidence type="ECO:0000313" key="3">
    <source>
        <dbReference type="Proteomes" id="UP000596248"/>
    </source>
</evidence>
<keyword evidence="3" id="KW-1185">Reference proteome</keyword>
<dbReference type="EMBL" id="CP069127">
    <property type="protein sequence ID" value="QRG66023.1"/>
    <property type="molecule type" value="Genomic_DNA"/>
</dbReference>
<gene>
    <name evidence="2" type="ORF">JNE38_20930</name>
</gene>
<accession>A0ABX7FJR6</accession>
<feature type="region of interest" description="Disordered" evidence="1">
    <location>
        <begin position="1"/>
        <end position="32"/>
    </location>
</feature>